<keyword evidence="2" id="KW-0716">Sensory transduction</keyword>
<name>A0AAW2HPR7_9NEOP</name>
<dbReference type="Gene3D" id="2.60.40.640">
    <property type="match status" value="2"/>
</dbReference>
<evidence type="ECO:0000256" key="2">
    <source>
        <dbReference type="ARBA" id="ARBA00022606"/>
    </source>
</evidence>
<dbReference type="GO" id="GO:0005737">
    <property type="term" value="C:cytoplasm"/>
    <property type="evidence" value="ECO:0007669"/>
    <property type="project" value="TreeGrafter"/>
</dbReference>
<evidence type="ECO:0000256" key="1">
    <source>
        <dbReference type="ARBA" id="ARBA00005298"/>
    </source>
</evidence>
<dbReference type="Pfam" id="PF02752">
    <property type="entry name" value="Arrestin_C"/>
    <property type="match status" value="1"/>
</dbReference>
<gene>
    <name evidence="4" type="ORF">PYX00_008675</name>
</gene>
<dbReference type="InterPro" id="IPR014756">
    <property type="entry name" value="Ig_E-set"/>
</dbReference>
<evidence type="ECO:0000259" key="3">
    <source>
        <dbReference type="SMART" id="SM01017"/>
    </source>
</evidence>
<dbReference type="InterPro" id="IPR011021">
    <property type="entry name" value="Arrestin-like_N"/>
</dbReference>
<reference evidence="4" key="1">
    <citation type="journal article" date="2024" name="Gigascience">
        <title>Chromosome-level genome of the poultry shaft louse Menopon gallinae provides insight into the host-switching and adaptive evolution of parasitic lice.</title>
        <authorList>
            <person name="Xu Y."/>
            <person name="Ma L."/>
            <person name="Liu S."/>
            <person name="Liang Y."/>
            <person name="Liu Q."/>
            <person name="He Z."/>
            <person name="Tian L."/>
            <person name="Duan Y."/>
            <person name="Cai W."/>
            <person name="Li H."/>
            <person name="Song F."/>
        </authorList>
    </citation>
    <scope>NUCLEOTIDE SEQUENCE</scope>
    <source>
        <strain evidence="4">Cailab_2023a</strain>
    </source>
</reference>
<feature type="domain" description="Arrestin C-terminal-like" evidence="3">
    <location>
        <begin position="178"/>
        <end position="311"/>
    </location>
</feature>
<evidence type="ECO:0000313" key="4">
    <source>
        <dbReference type="EMBL" id="KAL0271648.1"/>
    </source>
</evidence>
<dbReference type="InterPro" id="IPR011022">
    <property type="entry name" value="Arrestin_C-like"/>
</dbReference>
<dbReference type="SMART" id="SM01017">
    <property type="entry name" value="Arrestin_C"/>
    <property type="match status" value="1"/>
</dbReference>
<dbReference type="InterPro" id="IPR050357">
    <property type="entry name" value="Arrestin_domain-protein"/>
</dbReference>
<proteinExistence type="inferred from homology"/>
<dbReference type="AlphaFoldDB" id="A0AAW2HPR7"/>
<dbReference type="EMBL" id="JARGDH010000004">
    <property type="protein sequence ID" value="KAL0271648.1"/>
    <property type="molecule type" value="Genomic_DNA"/>
</dbReference>
<comment type="caution">
    <text evidence="4">The sequence shown here is derived from an EMBL/GenBank/DDBJ whole genome shotgun (WGS) entry which is preliminary data.</text>
</comment>
<dbReference type="InterPro" id="IPR014752">
    <property type="entry name" value="Arrestin-like_C"/>
</dbReference>
<comment type="similarity">
    <text evidence="1">Belongs to the arrestin family.</text>
</comment>
<accession>A0AAW2HPR7</accession>
<dbReference type="GO" id="GO:0015031">
    <property type="term" value="P:protein transport"/>
    <property type="evidence" value="ECO:0007669"/>
    <property type="project" value="TreeGrafter"/>
</dbReference>
<protein>
    <recommendedName>
        <fullName evidence="3">Arrestin C-terminal-like domain-containing protein</fullName>
    </recommendedName>
</protein>
<sequence length="396" mass="44169">MGIQEMQINFDNPWATYNVGDTVTGELLLTLDSPKKVREITLRFKGEAQVRWTELETERDSEGKEVRRDVEYSASESYFENKFVLLGGGSESEIEIPSGAHVYKFSSILPNTLPSSFESEFGFVRYTVKATLNRPWKFDQDCKAAFTVISPFDLNQTDEAKKPISLEQEKYVGICCCRSGPLKASLDVPVSGFVSGQTIPVEIEVENLTDKNVNHGKCILRKVVTYKASMPSQLTKTVKINITDITLSVLGAHSSNKWTEKLVVPALPPSNLNNCKIIDVNYDLKLELKVPGIFNRTLSIKTPILFGTVPLMNYQQPTQPAQTAEAKENPADFGWNPDGPKNSLYPDLPPPTYVESMFGKTANIRDPEDSEHTQIMAGWTPRYPTYNFAPSAPVLA</sequence>
<dbReference type="PANTHER" id="PTHR11188:SF176">
    <property type="entry name" value="ARRESTIN DOMAIN-CONTAINING PROTEIN 1"/>
    <property type="match status" value="1"/>
</dbReference>
<organism evidence="4">
    <name type="scientific">Menopon gallinae</name>
    <name type="common">poultry shaft louse</name>
    <dbReference type="NCBI Taxonomy" id="328185"/>
    <lineage>
        <taxon>Eukaryota</taxon>
        <taxon>Metazoa</taxon>
        <taxon>Ecdysozoa</taxon>
        <taxon>Arthropoda</taxon>
        <taxon>Hexapoda</taxon>
        <taxon>Insecta</taxon>
        <taxon>Pterygota</taxon>
        <taxon>Neoptera</taxon>
        <taxon>Paraneoptera</taxon>
        <taxon>Psocodea</taxon>
        <taxon>Troctomorpha</taxon>
        <taxon>Phthiraptera</taxon>
        <taxon>Amblycera</taxon>
        <taxon>Menoponidae</taxon>
        <taxon>Menopon</taxon>
    </lineage>
</organism>
<dbReference type="SUPFAM" id="SSF81296">
    <property type="entry name" value="E set domains"/>
    <property type="match status" value="2"/>
</dbReference>
<dbReference type="PANTHER" id="PTHR11188">
    <property type="entry name" value="ARRESTIN DOMAIN CONTAINING PROTEIN"/>
    <property type="match status" value="1"/>
</dbReference>
<dbReference type="Pfam" id="PF00339">
    <property type="entry name" value="Arrestin_N"/>
    <property type="match status" value="1"/>
</dbReference>